<dbReference type="AlphaFoldDB" id="A0AAN9I7Q7"/>
<reference evidence="2 3" key="1">
    <citation type="submission" date="2024-01" db="EMBL/GenBank/DDBJ databases">
        <title>The genomes of 5 underutilized Papilionoideae crops provide insights into root nodulation and disease resistance.</title>
        <authorList>
            <person name="Yuan L."/>
        </authorList>
    </citation>
    <scope>NUCLEOTIDE SEQUENCE [LARGE SCALE GENOMIC DNA]</scope>
    <source>
        <strain evidence="2">LY-2023</strain>
        <tissue evidence="2">Leaf</tissue>
    </source>
</reference>
<proteinExistence type="predicted"/>
<protein>
    <submittedName>
        <fullName evidence="2">Uncharacterized protein</fullName>
    </submittedName>
</protein>
<evidence type="ECO:0000313" key="3">
    <source>
        <dbReference type="Proteomes" id="UP001359559"/>
    </source>
</evidence>
<comment type="caution">
    <text evidence="2">The sequence shown here is derived from an EMBL/GenBank/DDBJ whole genome shotgun (WGS) entry which is preliminary data.</text>
</comment>
<keyword evidence="3" id="KW-1185">Reference proteome</keyword>
<accession>A0AAN9I7Q7</accession>
<feature type="chain" id="PRO_5043051578" evidence="1">
    <location>
        <begin position="26"/>
        <end position="97"/>
    </location>
</feature>
<dbReference type="EMBL" id="JAYKXN010000008">
    <property type="protein sequence ID" value="KAK7263201.1"/>
    <property type="molecule type" value="Genomic_DNA"/>
</dbReference>
<name>A0AAN9I7Q7_CLITE</name>
<gene>
    <name evidence="2" type="ORF">RJT34_30788</name>
</gene>
<sequence length="97" mass="10764">MNMNLCANSRMRLSILLLVILTVLAATGPRLIHCRVLPSPTKTEKATLGHVKVLQFLRAFVTTTEKVNTEDNMSNRVLIENQFQTMSSGPSRRGSGH</sequence>
<dbReference type="Proteomes" id="UP001359559">
    <property type="component" value="Unassembled WGS sequence"/>
</dbReference>
<evidence type="ECO:0000256" key="1">
    <source>
        <dbReference type="SAM" id="SignalP"/>
    </source>
</evidence>
<organism evidence="2 3">
    <name type="scientific">Clitoria ternatea</name>
    <name type="common">Butterfly pea</name>
    <dbReference type="NCBI Taxonomy" id="43366"/>
    <lineage>
        <taxon>Eukaryota</taxon>
        <taxon>Viridiplantae</taxon>
        <taxon>Streptophyta</taxon>
        <taxon>Embryophyta</taxon>
        <taxon>Tracheophyta</taxon>
        <taxon>Spermatophyta</taxon>
        <taxon>Magnoliopsida</taxon>
        <taxon>eudicotyledons</taxon>
        <taxon>Gunneridae</taxon>
        <taxon>Pentapetalae</taxon>
        <taxon>rosids</taxon>
        <taxon>fabids</taxon>
        <taxon>Fabales</taxon>
        <taxon>Fabaceae</taxon>
        <taxon>Papilionoideae</taxon>
        <taxon>50 kb inversion clade</taxon>
        <taxon>NPAAA clade</taxon>
        <taxon>indigoferoid/millettioid clade</taxon>
        <taxon>Phaseoleae</taxon>
        <taxon>Clitoria</taxon>
    </lineage>
</organism>
<evidence type="ECO:0000313" key="2">
    <source>
        <dbReference type="EMBL" id="KAK7263201.1"/>
    </source>
</evidence>
<keyword evidence="1" id="KW-0732">Signal</keyword>
<feature type="signal peptide" evidence="1">
    <location>
        <begin position="1"/>
        <end position="25"/>
    </location>
</feature>